<name>A0A9P6UN52_9FUNG</name>
<feature type="transmembrane region" description="Helical" evidence="6">
    <location>
        <begin position="342"/>
        <end position="362"/>
    </location>
</feature>
<feature type="compositionally biased region" description="Low complexity" evidence="5">
    <location>
        <begin position="1198"/>
        <end position="1217"/>
    </location>
</feature>
<evidence type="ECO:0000256" key="4">
    <source>
        <dbReference type="ARBA" id="ARBA00023136"/>
    </source>
</evidence>
<comment type="subcellular location">
    <subcellularLocation>
        <location evidence="1">Membrane</location>
    </subcellularLocation>
</comment>
<feature type="transmembrane region" description="Helical" evidence="6">
    <location>
        <begin position="72"/>
        <end position="97"/>
    </location>
</feature>
<dbReference type="Pfam" id="PF01490">
    <property type="entry name" value="Aa_trans"/>
    <property type="match status" value="1"/>
</dbReference>
<keyword evidence="9" id="KW-1185">Reference proteome</keyword>
<proteinExistence type="predicted"/>
<feature type="compositionally biased region" description="Basic and acidic residues" evidence="5">
    <location>
        <begin position="574"/>
        <end position="588"/>
    </location>
</feature>
<feature type="region of interest" description="Disordered" evidence="5">
    <location>
        <begin position="966"/>
        <end position="1135"/>
    </location>
</feature>
<gene>
    <name evidence="8" type="ORF">BGZ99_009523</name>
</gene>
<evidence type="ECO:0000259" key="7">
    <source>
        <dbReference type="Pfam" id="PF01490"/>
    </source>
</evidence>
<dbReference type="Proteomes" id="UP000738325">
    <property type="component" value="Unassembled WGS sequence"/>
</dbReference>
<feature type="transmembrane region" description="Helical" evidence="6">
    <location>
        <begin position="132"/>
        <end position="155"/>
    </location>
</feature>
<dbReference type="OrthoDB" id="294541at2759"/>
<feature type="region of interest" description="Disordered" evidence="5">
    <location>
        <begin position="893"/>
        <end position="915"/>
    </location>
</feature>
<evidence type="ECO:0000256" key="6">
    <source>
        <dbReference type="SAM" id="Phobius"/>
    </source>
</evidence>
<sequence>MTGPGLVTLPIVAQSAGWLPTLLAFMIIGILSTLSSLFICEAMTEVPGNEHFQSNVEFSNLILCFFGKRYHLLVQIICFLAMQTTNIASIAVSAQLFDNLIIKIFHRTCGIQVHPSFGLICVSEQLPTASPFTGVMVMTAGVLLSFSMVLPLGLLKLSENIWVQLVSFVLILLIVLQWIVTFFIHGLDTTLVPTVGPDISQTFGNILFNYAFITTVPSWANAKQPSVSIHKTVSWGVGITTVIYVMVAILGGMAYQIPANSSLIQAIGSSPDVTILSQITGYAFPIAALIASIPINIIVIRYNLIQSGACSLLWANVLSGVLPWIVAIPCMTGSGLTTVINWSSLILVSTANFIIPFVLYIYSKRHREKLNKLPVIEMEQHARLSREMSRSSFSGFFKGNTSIAGSIRRRPTGSSIRLRSQSHPNLTIAPSTGIVSATVVPVALGIGSSGFVSNSIAEEGLPEESVVRSGSHRRYHTHHTGTGPGLSNNIDTEELISGPYFSFSRDGELFDREPSTTNGMENGQYLSSHRPSGPSTVILHDPVTEMAQRRVSLPRRISHRDKLLSMLSEKHKRTIEQQSRRIQEEQNEKPVPPMILLSQSSAPEEVDRDLQDGLEARLYAHSNEKNNSESYSEKDAGVQSNELAETNLNLSVALKKLNSNSAVVPENSNSRSMLKPLPLSPSLRSSPSMTEPRGPGQLQPESPYLDTFEHSPEPSPILISRRSPTSPPRVAVGHSLSNLPSRSNIEGRIEQLPRPSVSLPPGSLNDSYGFELPSANATQLRPETDSSAEALSLHHSSDTPDLAASIMSLEQRGAVFSCEPQGHVLPTPELDRKRSFGDETKRVVRAAVSTLTGGGLHRRSSPRQGSSLSSGHNERDEASSAREWKMTLIESHENIEEGGSEDDQRDSENDSSMDILGPELNIMDAKRDHGLISHTQTQCDEQTKRSSLGRMATAFVSQPGSFSIRTALPTDSRIPSKGGQDSSNLNVSALSIGQERDTKRPHTVLDLSPSAPPSTSQLSKPQGSRNHERAVSASATLQDRTSGTQNNRVRTKSTQSLKDGTHILLTVPDSANSLSGHLAPPSPSFGTRTTFDALPSRTVENRDRISPLASGPPSPQRLPLHHRASSGGRSARSSKTLAAPFQSGNNYSIHGFGSNRSANSPVFPPSSPRQSSQDGLPSAQGVRSSWFSRDRHSRDSSRSAATSDISPHSPRSIHPSPGTSPTGTRGVGRYSGHHLQGLSVPGTEAAIAAAAVAASEAAEIADMEWQESRLHESNFYLPQYTLGEALAFDAMWSLRAIPDWIPLSGMKVAWGSLSMLVVTIGATIVYDFVELGLGKNVMS</sequence>
<feature type="compositionally biased region" description="Low complexity" evidence="5">
    <location>
        <begin position="670"/>
        <end position="689"/>
    </location>
</feature>
<evidence type="ECO:0000256" key="3">
    <source>
        <dbReference type="ARBA" id="ARBA00022989"/>
    </source>
</evidence>
<reference evidence="8" key="1">
    <citation type="journal article" date="2020" name="Fungal Divers.">
        <title>Resolving the Mortierellaceae phylogeny through synthesis of multi-gene phylogenetics and phylogenomics.</title>
        <authorList>
            <person name="Vandepol N."/>
            <person name="Liber J."/>
            <person name="Desiro A."/>
            <person name="Na H."/>
            <person name="Kennedy M."/>
            <person name="Barry K."/>
            <person name="Grigoriev I.V."/>
            <person name="Miller A.N."/>
            <person name="O'Donnell K."/>
            <person name="Stajich J.E."/>
            <person name="Bonito G."/>
        </authorList>
    </citation>
    <scope>NUCLEOTIDE SEQUENCE</scope>
    <source>
        <strain evidence="8">REB-010B</strain>
    </source>
</reference>
<feature type="compositionally biased region" description="Polar residues" evidence="5">
    <location>
        <begin position="735"/>
        <end position="744"/>
    </location>
</feature>
<keyword evidence="4 6" id="KW-0472">Membrane</keyword>
<feature type="transmembrane region" description="Helical" evidence="6">
    <location>
        <begin position="162"/>
        <end position="187"/>
    </location>
</feature>
<feature type="compositionally biased region" description="Acidic residues" evidence="5">
    <location>
        <begin position="896"/>
        <end position="911"/>
    </location>
</feature>
<evidence type="ECO:0000256" key="1">
    <source>
        <dbReference type="ARBA" id="ARBA00004370"/>
    </source>
</evidence>
<organism evidence="8 9">
    <name type="scientific">Dissophora globulifera</name>
    <dbReference type="NCBI Taxonomy" id="979702"/>
    <lineage>
        <taxon>Eukaryota</taxon>
        <taxon>Fungi</taxon>
        <taxon>Fungi incertae sedis</taxon>
        <taxon>Mucoromycota</taxon>
        <taxon>Mortierellomycotina</taxon>
        <taxon>Mortierellomycetes</taxon>
        <taxon>Mortierellales</taxon>
        <taxon>Mortierellaceae</taxon>
        <taxon>Dissophora</taxon>
    </lineage>
</organism>
<evidence type="ECO:0000313" key="9">
    <source>
        <dbReference type="Proteomes" id="UP000738325"/>
    </source>
</evidence>
<keyword evidence="2 6" id="KW-0812">Transmembrane</keyword>
<evidence type="ECO:0000256" key="2">
    <source>
        <dbReference type="ARBA" id="ARBA00022692"/>
    </source>
</evidence>
<protein>
    <recommendedName>
        <fullName evidence="7">Amino acid transporter transmembrane domain-containing protein</fullName>
    </recommendedName>
</protein>
<feature type="transmembrane region" description="Helical" evidence="6">
    <location>
        <begin position="275"/>
        <end position="300"/>
    </location>
</feature>
<feature type="region of interest" description="Disordered" evidence="5">
    <location>
        <begin position="570"/>
        <end position="593"/>
    </location>
</feature>
<feature type="compositionally biased region" description="Basic and acidic residues" evidence="5">
    <location>
        <begin position="872"/>
        <end position="881"/>
    </location>
</feature>
<evidence type="ECO:0000256" key="5">
    <source>
        <dbReference type="SAM" id="MobiDB-lite"/>
    </source>
</evidence>
<feature type="transmembrane region" description="Helical" evidence="6">
    <location>
        <begin position="18"/>
        <end position="40"/>
    </location>
</feature>
<feature type="transmembrane region" description="Helical" evidence="6">
    <location>
        <begin position="312"/>
        <end position="336"/>
    </location>
</feature>
<dbReference type="PANTHER" id="PTHR16189">
    <property type="entry name" value="TRANSMEMBRANE PROTEIN 104-RELATED"/>
    <property type="match status" value="1"/>
</dbReference>
<feature type="compositionally biased region" description="Polar residues" evidence="5">
    <location>
        <begin position="1148"/>
        <end position="1160"/>
    </location>
</feature>
<keyword evidence="3 6" id="KW-1133">Transmembrane helix</keyword>
<comment type="caution">
    <text evidence="8">The sequence shown here is derived from an EMBL/GenBank/DDBJ whole genome shotgun (WGS) entry which is preliminary data.</text>
</comment>
<dbReference type="InterPro" id="IPR013057">
    <property type="entry name" value="AA_transpt_TM"/>
</dbReference>
<feature type="region of interest" description="Disordered" evidence="5">
    <location>
        <begin position="750"/>
        <end position="769"/>
    </location>
</feature>
<accession>A0A9P6UN52</accession>
<feature type="transmembrane region" description="Helical" evidence="6">
    <location>
        <begin position="199"/>
        <end position="220"/>
    </location>
</feature>
<feature type="transmembrane region" description="Helical" evidence="6">
    <location>
        <begin position="426"/>
        <end position="446"/>
    </location>
</feature>
<dbReference type="PANTHER" id="PTHR16189:SF3">
    <property type="entry name" value="AMINO ACID TRANSPORTER TRANSMEMBRANE DOMAIN-CONTAINING PROTEIN"/>
    <property type="match status" value="1"/>
</dbReference>
<feature type="transmembrane region" description="Helical" evidence="6">
    <location>
        <begin position="232"/>
        <end position="255"/>
    </location>
</feature>
<feature type="domain" description="Amino acid transporter transmembrane" evidence="7">
    <location>
        <begin position="1"/>
        <end position="302"/>
    </location>
</feature>
<feature type="compositionally biased region" description="Polar residues" evidence="5">
    <location>
        <begin position="979"/>
        <end position="991"/>
    </location>
</feature>
<feature type="region of interest" description="Disordered" evidence="5">
    <location>
        <begin position="849"/>
        <end position="881"/>
    </location>
</feature>
<dbReference type="GO" id="GO:0016020">
    <property type="term" value="C:membrane"/>
    <property type="evidence" value="ECO:0007669"/>
    <property type="project" value="UniProtKB-SubCell"/>
</dbReference>
<feature type="compositionally biased region" description="Polar residues" evidence="5">
    <location>
        <begin position="1033"/>
        <end position="1058"/>
    </location>
</feature>
<evidence type="ECO:0000313" key="8">
    <source>
        <dbReference type="EMBL" id="KAG0312432.1"/>
    </source>
</evidence>
<feature type="compositionally biased region" description="Low complexity" evidence="5">
    <location>
        <begin position="1125"/>
        <end position="1134"/>
    </location>
</feature>
<feature type="compositionally biased region" description="Basic and acidic residues" evidence="5">
    <location>
        <begin position="1188"/>
        <end position="1197"/>
    </location>
</feature>
<dbReference type="EMBL" id="JAAAIP010000813">
    <property type="protein sequence ID" value="KAG0312432.1"/>
    <property type="molecule type" value="Genomic_DNA"/>
</dbReference>
<feature type="compositionally biased region" description="Polar residues" evidence="5">
    <location>
        <begin position="1013"/>
        <end position="1024"/>
    </location>
</feature>
<feature type="region of interest" description="Disordered" evidence="5">
    <location>
        <begin position="1148"/>
        <end position="1234"/>
    </location>
</feature>
<feature type="region of interest" description="Disordered" evidence="5">
    <location>
        <begin position="663"/>
        <end position="744"/>
    </location>
</feature>